<dbReference type="Proteomes" id="UP000743370">
    <property type="component" value="Unassembled WGS sequence"/>
</dbReference>
<dbReference type="InterPro" id="IPR058594">
    <property type="entry name" value="PB1-like_dom_pln"/>
</dbReference>
<feature type="compositionally biased region" description="Acidic residues" evidence="5">
    <location>
        <begin position="312"/>
        <end position="322"/>
    </location>
</feature>
<sequence length="978" mass="112077">MSDDMFRVVVHHGGTLIKEVPFNYIGGEIVNWDVDPDKWCYFGVLGSLNHMGYMQVEELYYSVQHVLHKVENDKGAMNMINVAKYLGEVNLYVVHGVDEATILENDENEIHLLCEGHAESGEDSGVGGEAHVEGGEEGMEDIVEGAVEVENEYAVDVENEYAVDVENEDARDVENVSEGLEVHNNDLLDVDNEVWLDVEHDDALEVEKEDSVYNEDVQHEDAEDDEVTVEVENEDEVEDVSEEALEVDTEAEIEVESEEEVEVNSDDAAGMDDLSGDEYVDDEDSEKETPQCRGLSDDDWESDKLLTPENSASEEDDNDDTIDVGSFSKYAKQKSMADYKWEVGTIFTDREEFKDAIRRYAVHAGRDLKFIKNDNRRVRVTCMGGQGKCPWLVYCGYLPSRKIWQLRKIIDTHSCSRQLNIKLMNAKWLSKEIDRSIVQNPSLKVNDIRSKALRKWNTNVSISKARRAKLIATTQVEGDFIEQYKRVYDYGHELLRCNPGSTVQIKVDSHNGDSIFQRMYVCLKACKDSFISCRPIICLDECFLKGVYKGELLTVVGRDPNDQMVPLTYAVVEVENKDSWTLFLQLLIEDLGGSQVCGGCTWMSDQQKGLVLAIQELLPRAKQRYCVRHLYANFSKRFGGQVLKNLMWSAATTTYPQAWEREMLKIKEVNVEAYKYLIAIPPRFWSRSRFTAQPMCDTLDNNITEAFNNVLIHARGKPIITMMEDIRVYLMKRWATNRSKVASMDFTICPKIKKRLQKECNLSRFWLPSWAARKIFEVRHTSCVGNKFTVDLDTKECSCRKWMISGIPCCHAIAAMNYCNVHPENFIPTCFRRSTYEEVYASIIFPLNGPQLWQTTNFNDVLPPLIRKMPERPKKKRKLEAWELTKDDTQMRVGGHRKKCTICRQTKHNRNKCPLRPQPAEANHPPAEANHPPEATQPPKPTQRTQTTQSPETTQPTQPPPTSQSSRPPKFRVRRKDR</sequence>
<reference evidence="7 8" key="1">
    <citation type="submission" date="2020-05" db="EMBL/GenBank/DDBJ databases">
        <title>Vigna angularis (adzuki bean) Var. LongXiaoDou No. 4 denovo assembly.</title>
        <authorList>
            <person name="Xiang H."/>
        </authorList>
    </citation>
    <scope>NUCLEOTIDE SEQUENCE [LARGE SCALE GENOMIC DNA]</scope>
    <source>
        <tissue evidence="7">Leaf</tissue>
    </source>
</reference>
<proteinExistence type="predicted"/>
<dbReference type="PANTHER" id="PTHR31973:SF187">
    <property type="entry name" value="MUTATOR TRANSPOSASE MUDRA PROTEIN"/>
    <property type="match status" value="1"/>
</dbReference>
<feature type="compositionally biased region" description="Basic and acidic residues" evidence="5">
    <location>
        <begin position="209"/>
        <end position="220"/>
    </location>
</feature>
<dbReference type="InterPro" id="IPR006564">
    <property type="entry name" value="Znf_PMZ"/>
</dbReference>
<dbReference type="Pfam" id="PF26130">
    <property type="entry name" value="PB1-like"/>
    <property type="match status" value="1"/>
</dbReference>
<feature type="compositionally biased region" description="Acidic residues" evidence="5">
    <location>
        <begin position="221"/>
        <end position="265"/>
    </location>
</feature>
<evidence type="ECO:0000256" key="4">
    <source>
        <dbReference type="PROSITE-ProRule" id="PRU00325"/>
    </source>
</evidence>
<evidence type="ECO:0000313" key="8">
    <source>
        <dbReference type="Proteomes" id="UP000743370"/>
    </source>
</evidence>
<evidence type="ECO:0000313" key="7">
    <source>
        <dbReference type="EMBL" id="KAG2404569.1"/>
    </source>
</evidence>
<evidence type="ECO:0000256" key="5">
    <source>
        <dbReference type="SAM" id="MobiDB-lite"/>
    </source>
</evidence>
<dbReference type="OrthoDB" id="10333367at2759"/>
<dbReference type="Pfam" id="PF04434">
    <property type="entry name" value="SWIM"/>
    <property type="match status" value="1"/>
</dbReference>
<organism evidence="7 8">
    <name type="scientific">Phaseolus angularis</name>
    <name type="common">Azuki bean</name>
    <name type="synonym">Vigna angularis</name>
    <dbReference type="NCBI Taxonomy" id="3914"/>
    <lineage>
        <taxon>Eukaryota</taxon>
        <taxon>Viridiplantae</taxon>
        <taxon>Streptophyta</taxon>
        <taxon>Embryophyta</taxon>
        <taxon>Tracheophyta</taxon>
        <taxon>Spermatophyta</taxon>
        <taxon>Magnoliopsida</taxon>
        <taxon>eudicotyledons</taxon>
        <taxon>Gunneridae</taxon>
        <taxon>Pentapetalae</taxon>
        <taxon>rosids</taxon>
        <taxon>fabids</taxon>
        <taxon>Fabales</taxon>
        <taxon>Fabaceae</taxon>
        <taxon>Papilionoideae</taxon>
        <taxon>50 kb inversion clade</taxon>
        <taxon>NPAAA clade</taxon>
        <taxon>indigoferoid/millettioid clade</taxon>
        <taxon>Phaseoleae</taxon>
        <taxon>Vigna</taxon>
    </lineage>
</organism>
<feature type="compositionally biased region" description="Low complexity" evidence="5">
    <location>
        <begin position="942"/>
        <end position="956"/>
    </location>
</feature>
<accession>A0A8T0KYT0</accession>
<gene>
    <name evidence="7" type="ORF">HKW66_Vig0114910</name>
</gene>
<feature type="compositionally biased region" description="Low complexity" evidence="5">
    <location>
        <begin position="919"/>
        <end position="934"/>
    </location>
</feature>
<dbReference type="Pfam" id="PF03108">
    <property type="entry name" value="DBD_Tnp_Mut"/>
    <property type="match status" value="1"/>
</dbReference>
<keyword evidence="3" id="KW-0862">Zinc</keyword>
<dbReference type="PANTHER" id="PTHR31973">
    <property type="entry name" value="POLYPROTEIN, PUTATIVE-RELATED"/>
    <property type="match status" value="1"/>
</dbReference>
<dbReference type="SMART" id="SM00575">
    <property type="entry name" value="ZnF_PMZ"/>
    <property type="match status" value="1"/>
</dbReference>
<feature type="region of interest" description="Disordered" evidence="5">
    <location>
        <begin position="910"/>
        <end position="978"/>
    </location>
</feature>
<dbReference type="PROSITE" id="PS50966">
    <property type="entry name" value="ZF_SWIM"/>
    <property type="match status" value="1"/>
</dbReference>
<feature type="region of interest" description="Disordered" evidence="5">
    <location>
        <begin position="209"/>
        <end position="323"/>
    </location>
</feature>
<evidence type="ECO:0000256" key="2">
    <source>
        <dbReference type="ARBA" id="ARBA00022771"/>
    </source>
</evidence>
<keyword evidence="2 4" id="KW-0863">Zinc-finger</keyword>
<evidence type="ECO:0000259" key="6">
    <source>
        <dbReference type="PROSITE" id="PS50966"/>
    </source>
</evidence>
<dbReference type="InterPro" id="IPR018289">
    <property type="entry name" value="MULE_transposase_dom"/>
</dbReference>
<evidence type="ECO:0000256" key="3">
    <source>
        <dbReference type="ARBA" id="ARBA00022833"/>
    </source>
</evidence>
<dbReference type="InterPro" id="IPR004332">
    <property type="entry name" value="Transposase_MuDR"/>
</dbReference>
<protein>
    <recommendedName>
        <fullName evidence="6">SWIM-type domain-containing protein</fullName>
    </recommendedName>
</protein>
<feature type="compositionally biased region" description="Acidic residues" evidence="5">
    <location>
        <begin position="274"/>
        <end position="286"/>
    </location>
</feature>
<feature type="domain" description="SWIM-type" evidence="6">
    <location>
        <begin position="788"/>
        <end position="820"/>
    </location>
</feature>
<dbReference type="Pfam" id="PF10551">
    <property type="entry name" value="MULE"/>
    <property type="match status" value="1"/>
</dbReference>
<dbReference type="InterPro" id="IPR007527">
    <property type="entry name" value="Znf_SWIM"/>
</dbReference>
<evidence type="ECO:0000256" key="1">
    <source>
        <dbReference type="ARBA" id="ARBA00022723"/>
    </source>
</evidence>
<comment type="caution">
    <text evidence="7">The sequence shown here is derived from an EMBL/GenBank/DDBJ whole genome shotgun (WGS) entry which is preliminary data.</text>
</comment>
<keyword evidence="1" id="KW-0479">Metal-binding</keyword>
<dbReference type="EMBL" id="JABFOF010000002">
    <property type="protein sequence ID" value="KAG2404569.1"/>
    <property type="molecule type" value="Genomic_DNA"/>
</dbReference>
<name>A0A8T0KYT0_PHAAN</name>
<dbReference type="AlphaFoldDB" id="A0A8T0KYT0"/>
<dbReference type="GO" id="GO:0008270">
    <property type="term" value="F:zinc ion binding"/>
    <property type="evidence" value="ECO:0007669"/>
    <property type="project" value="UniProtKB-KW"/>
</dbReference>
<feature type="compositionally biased region" description="Basic residues" evidence="5">
    <location>
        <begin position="969"/>
        <end position="978"/>
    </location>
</feature>